<dbReference type="Proteomes" id="UP001494902">
    <property type="component" value="Unassembled WGS sequence"/>
</dbReference>
<gene>
    <name evidence="3" type="ORF">WIS52_18925</name>
</gene>
<feature type="compositionally biased region" description="Pro residues" evidence="1">
    <location>
        <begin position="107"/>
        <end position="119"/>
    </location>
</feature>
<protein>
    <submittedName>
        <fullName evidence="3">Uncharacterized protein</fullName>
    </submittedName>
</protein>
<name>A0ABV1KDL2_9PSEU</name>
<dbReference type="RefSeq" id="WP_349299605.1">
    <property type="nucleotide sequence ID" value="NZ_JBEDNQ010000007.1"/>
</dbReference>
<proteinExistence type="predicted"/>
<evidence type="ECO:0000256" key="1">
    <source>
        <dbReference type="SAM" id="MobiDB-lite"/>
    </source>
</evidence>
<comment type="caution">
    <text evidence="3">The sequence shown here is derived from an EMBL/GenBank/DDBJ whole genome shotgun (WGS) entry which is preliminary data.</text>
</comment>
<keyword evidence="2" id="KW-1133">Transmembrane helix</keyword>
<feature type="compositionally biased region" description="Pro residues" evidence="1">
    <location>
        <begin position="89"/>
        <end position="99"/>
    </location>
</feature>
<feature type="compositionally biased region" description="Pro residues" evidence="1">
    <location>
        <begin position="66"/>
        <end position="80"/>
    </location>
</feature>
<feature type="compositionally biased region" description="Basic and acidic residues" evidence="1">
    <location>
        <begin position="29"/>
        <end position="45"/>
    </location>
</feature>
<evidence type="ECO:0000313" key="4">
    <source>
        <dbReference type="Proteomes" id="UP001494902"/>
    </source>
</evidence>
<reference evidence="3 4" key="1">
    <citation type="submission" date="2024-03" db="EMBL/GenBank/DDBJ databases">
        <title>Draft genome sequence of Pseudonocardia nematodicida JCM 31783.</title>
        <authorList>
            <person name="Butdee W."/>
            <person name="Duangmal K."/>
        </authorList>
    </citation>
    <scope>NUCLEOTIDE SEQUENCE [LARGE SCALE GENOMIC DNA]</scope>
    <source>
        <strain evidence="3 4">JCM 31783</strain>
    </source>
</reference>
<feature type="region of interest" description="Disordered" evidence="1">
    <location>
        <begin position="1"/>
        <end position="147"/>
    </location>
</feature>
<feature type="compositionally biased region" description="Basic and acidic residues" evidence="1">
    <location>
        <begin position="1"/>
        <end position="18"/>
    </location>
</feature>
<organism evidence="3 4">
    <name type="scientific">Pseudonocardia nematodicida</name>
    <dbReference type="NCBI Taxonomy" id="1206997"/>
    <lineage>
        <taxon>Bacteria</taxon>
        <taxon>Bacillati</taxon>
        <taxon>Actinomycetota</taxon>
        <taxon>Actinomycetes</taxon>
        <taxon>Pseudonocardiales</taxon>
        <taxon>Pseudonocardiaceae</taxon>
        <taxon>Pseudonocardia</taxon>
    </lineage>
</organism>
<evidence type="ECO:0000313" key="3">
    <source>
        <dbReference type="EMBL" id="MEQ3552552.1"/>
    </source>
</evidence>
<accession>A0ABV1KDL2</accession>
<dbReference type="EMBL" id="JBEDNQ010000007">
    <property type="protein sequence ID" value="MEQ3552552.1"/>
    <property type="molecule type" value="Genomic_DNA"/>
</dbReference>
<sequence>MSAPHSDDRDDRAADPATDHGAGPGRADGTARDGRGPARPEERRNGHTAAAVIDGAALVEGAAVPLPRPVPPSTTGPPRPQHAGAGPGFPGPGAGPPAMAPTGPVHGMPPGPRTPPMPWPAVGQPDAGPAPVPSVYPGGRPPEQHEGPAWRRTIAGIGTAGVTGLAESVREAVPHRAAAVAVGATFALAVGILVAAYAGTPGPEPEEGTLQSAAVETPAPVPADLVEGTSAADPAAFGAVPTFSSPTGNIACRMDEGGARCDVENRTWTPPDANCADPGLAIGGPAGPRSSCDGGAPDPERGAILEYGTHVTHGAVTCVSRRSGVECRDGGTGHGFAVARASYRMY</sequence>
<keyword evidence="4" id="KW-1185">Reference proteome</keyword>
<feature type="compositionally biased region" description="Low complexity" evidence="1">
    <location>
        <begin position="19"/>
        <end position="28"/>
    </location>
</feature>
<keyword evidence="2" id="KW-0472">Membrane</keyword>
<evidence type="ECO:0000256" key="2">
    <source>
        <dbReference type="SAM" id="Phobius"/>
    </source>
</evidence>
<keyword evidence="2" id="KW-0812">Transmembrane</keyword>
<feature type="transmembrane region" description="Helical" evidence="2">
    <location>
        <begin position="177"/>
        <end position="198"/>
    </location>
</feature>